<dbReference type="AlphaFoldDB" id="A0A4V2QER6"/>
<feature type="transmembrane region" description="Helical" evidence="2">
    <location>
        <begin position="1048"/>
        <end position="1067"/>
    </location>
</feature>
<dbReference type="PROSITE" id="PS50005">
    <property type="entry name" value="TPR"/>
    <property type="match status" value="1"/>
</dbReference>
<organism evidence="4 5">
    <name type="scientific">Mariniflexile fucanivorans</name>
    <dbReference type="NCBI Taxonomy" id="264023"/>
    <lineage>
        <taxon>Bacteria</taxon>
        <taxon>Pseudomonadati</taxon>
        <taxon>Bacteroidota</taxon>
        <taxon>Flavobacteriia</taxon>
        <taxon>Flavobacteriales</taxon>
        <taxon>Flavobacteriaceae</taxon>
        <taxon>Mariniflexile</taxon>
    </lineage>
</organism>
<dbReference type="Gene3D" id="1.25.40.10">
    <property type="entry name" value="Tetratricopeptide repeat domain"/>
    <property type="match status" value="2"/>
</dbReference>
<gene>
    <name evidence="4" type="ORF">EV196_101508</name>
</gene>
<comment type="caution">
    <text evidence="4">The sequence shown here is derived from an EMBL/GenBank/DDBJ whole genome shotgun (WGS) entry which is preliminary data.</text>
</comment>
<dbReference type="InterPro" id="IPR024983">
    <property type="entry name" value="CHAT_dom"/>
</dbReference>
<feature type="repeat" description="TPR" evidence="1">
    <location>
        <begin position="185"/>
        <end position="218"/>
    </location>
</feature>
<proteinExistence type="predicted"/>
<feature type="domain" description="CHAT" evidence="3">
    <location>
        <begin position="738"/>
        <end position="1036"/>
    </location>
</feature>
<protein>
    <submittedName>
        <fullName evidence="4">CHAT domain-containing protein</fullName>
    </submittedName>
</protein>
<keyword evidence="5" id="KW-1185">Reference proteome</keyword>
<accession>A0A4V2QER6</accession>
<dbReference type="RefSeq" id="WP_132214536.1">
    <property type="nucleotide sequence ID" value="NZ_OX156936.1"/>
</dbReference>
<keyword evidence="2" id="KW-1133">Transmembrane helix</keyword>
<keyword evidence="2" id="KW-0812">Transmembrane</keyword>
<dbReference type="SUPFAM" id="SSF48452">
    <property type="entry name" value="TPR-like"/>
    <property type="match status" value="2"/>
</dbReference>
<keyword evidence="1" id="KW-0802">TPR repeat</keyword>
<dbReference type="SUPFAM" id="SSF81901">
    <property type="entry name" value="HCP-like"/>
    <property type="match status" value="1"/>
</dbReference>
<keyword evidence="2" id="KW-0472">Membrane</keyword>
<evidence type="ECO:0000313" key="4">
    <source>
        <dbReference type="EMBL" id="TCL69077.1"/>
    </source>
</evidence>
<reference evidence="4 5" key="1">
    <citation type="submission" date="2019-03" db="EMBL/GenBank/DDBJ databases">
        <title>Genomic Encyclopedia of Type Strains, Phase IV (KMG-IV): sequencing the most valuable type-strain genomes for metagenomic binning, comparative biology and taxonomic classification.</title>
        <authorList>
            <person name="Goeker M."/>
        </authorList>
    </citation>
    <scope>NUCLEOTIDE SEQUENCE [LARGE SCALE GENOMIC DNA]</scope>
    <source>
        <strain evidence="4 5">DSM 18792</strain>
    </source>
</reference>
<dbReference type="Pfam" id="PF12770">
    <property type="entry name" value="CHAT"/>
    <property type="match status" value="1"/>
</dbReference>
<evidence type="ECO:0000259" key="3">
    <source>
        <dbReference type="Pfam" id="PF12770"/>
    </source>
</evidence>
<dbReference type="InterPro" id="IPR011990">
    <property type="entry name" value="TPR-like_helical_dom_sf"/>
</dbReference>
<evidence type="ECO:0000256" key="2">
    <source>
        <dbReference type="SAM" id="Phobius"/>
    </source>
</evidence>
<dbReference type="InterPro" id="IPR019734">
    <property type="entry name" value="TPR_rpt"/>
</dbReference>
<evidence type="ECO:0000256" key="1">
    <source>
        <dbReference type="PROSITE-ProRule" id="PRU00339"/>
    </source>
</evidence>
<dbReference type="PANTHER" id="PTHR10098:SF108">
    <property type="entry name" value="TETRATRICOPEPTIDE REPEAT PROTEIN 28"/>
    <property type="match status" value="1"/>
</dbReference>
<evidence type="ECO:0000313" key="5">
    <source>
        <dbReference type="Proteomes" id="UP000295455"/>
    </source>
</evidence>
<dbReference type="OrthoDB" id="9771112at2"/>
<dbReference type="EMBL" id="SLUP01000001">
    <property type="protein sequence ID" value="TCL69077.1"/>
    <property type="molecule type" value="Genomic_DNA"/>
</dbReference>
<dbReference type="PANTHER" id="PTHR10098">
    <property type="entry name" value="RAPSYN-RELATED"/>
    <property type="match status" value="1"/>
</dbReference>
<dbReference type="Proteomes" id="UP000295455">
    <property type="component" value="Unassembled WGS sequence"/>
</dbReference>
<sequence>MEYRLKYKISLLIIFCYSITLFSQNNKGINLVSELISLDRLNQADVEINKQILFFKNQKNFDTLSHYIYPLGKIDLLKNKDTQRTFNLKKTIQDHTKNIQTLYILNADIAKLLFEKGNIQDAYDYGKKAKDFALKLQNKKFLVEAEYYLGDYAMKLGKISLLEKHMRSAESLIKNNSKIAYPISARVYNLMGAVMYFSSKQDSAVYYFEKALKNVPLLENNLENRLYLPAAIKGNLFNIKLNSGKHLEAKALVEASISLNKKFLQEAKNHPLTPRVKRNLSVGYTNLSSLYYDFGDFDNSDKITQLCYQFTKQNFAFNTEEYFIGTIPVAEVKVSKRDFKAAFQYLDEAKRCLEAMPSEDYRWLAYLNNVYGEAYYINAAYDKAIEYYKKSDFYYEKSNPGKYDGNRLYAAMNMAIVYSELQKKDEAIKTATKLYNYVKSSNGETDYLINDIILTLARINYNVGDFEKCVYWSSKVLDSYKNYSGSKNSFDKRHFEADKAEFIILNAKAKYALEEVKTQQFIEDLLLQVNEAIIILEQQREVISTLESVNTLIESNKDVFDFAKKLNLELYNKTGKPKYLENLTSLHESSIYNKLRVRLNLNHDISFLEVPKHLKDRENALRKKLDVDIDQEEDDIEFIQNFQKSNLAWNNFLDTLKQTHPKYYKMRYGTISESLENLQKNLPKNTSIVRYFFIDGELYAVIVDKKTKNIYKLDFKDVAGSVAQLTKDQSDISKTSDLLHKLYIKLWQPFENKITNEKVVIIPDRELFNLSFETLTPKKIKSFKELATNSLLAKHTISYNYSLFLLDDTKKQPIYKNNFVAFAPEFNKDMKQKYKLAITDSIGLDKTYLSLLQQPFSVNLAKTYSNVFDGSCFLNENSTEQVFKNNASEHKIIHIGTHAESNNISPELSRLIFAKDISISNDDNSLYTYEIYNCSLNSNLAILTACETGKPTYQSGEGMISLAHAFNYAGSESILTSLWKIDEQSSAIIIEQFYKNIEAGQSKDLALKNAKLYFITNHDGRALSPQFWAGLVLMGDTNPIEMYSNNNWWWLGISMFLLIAFLGFYFYKNKKVFQIY</sequence>
<name>A0A4V2QER6_9FLAO</name>